<dbReference type="KEGG" id="bgh:BDBG_00423"/>
<feature type="region of interest" description="Disordered" evidence="1">
    <location>
        <begin position="576"/>
        <end position="622"/>
    </location>
</feature>
<gene>
    <name evidence="2" type="ORF">BDBG_00423</name>
</gene>
<feature type="region of interest" description="Disordered" evidence="1">
    <location>
        <begin position="511"/>
        <end position="536"/>
    </location>
</feature>
<organism evidence="2 3">
    <name type="scientific">Blastomyces gilchristii (strain SLH14081)</name>
    <name type="common">Blastomyces dermatitidis</name>
    <dbReference type="NCBI Taxonomy" id="559298"/>
    <lineage>
        <taxon>Eukaryota</taxon>
        <taxon>Fungi</taxon>
        <taxon>Dikarya</taxon>
        <taxon>Ascomycota</taxon>
        <taxon>Pezizomycotina</taxon>
        <taxon>Eurotiomycetes</taxon>
        <taxon>Eurotiomycetidae</taxon>
        <taxon>Onygenales</taxon>
        <taxon>Ajellomycetaceae</taxon>
        <taxon>Blastomyces</taxon>
    </lineage>
</organism>
<dbReference type="VEuPathDB" id="FungiDB:BDBG_00423"/>
<feature type="region of interest" description="Disordered" evidence="1">
    <location>
        <begin position="785"/>
        <end position="809"/>
    </location>
</feature>
<feature type="compositionally biased region" description="Low complexity" evidence="1">
    <location>
        <begin position="151"/>
        <end position="162"/>
    </location>
</feature>
<feature type="compositionally biased region" description="Polar residues" evidence="1">
    <location>
        <begin position="513"/>
        <end position="532"/>
    </location>
</feature>
<dbReference type="Proteomes" id="UP000002038">
    <property type="component" value="Unassembled WGS sequence"/>
</dbReference>
<keyword evidence="3" id="KW-1185">Reference proteome</keyword>
<protein>
    <submittedName>
        <fullName evidence="2">Uncharacterized protein</fullName>
    </submittedName>
</protein>
<dbReference type="GeneID" id="8508077"/>
<dbReference type="EMBL" id="GG657448">
    <property type="protein sequence ID" value="OAT03735.1"/>
    <property type="molecule type" value="Genomic_DNA"/>
</dbReference>
<proteinExistence type="predicted"/>
<name>A0A179U6T1_BLAGS</name>
<feature type="region of interest" description="Disordered" evidence="1">
    <location>
        <begin position="434"/>
        <end position="453"/>
    </location>
</feature>
<feature type="region of interest" description="Disordered" evidence="1">
    <location>
        <begin position="116"/>
        <end position="196"/>
    </location>
</feature>
<sequence length="809" mass="88437">MEALYPKKTHRRSRSSKQKSTETIGSIVPGRAPIFFVTTRSGSMDSDICAKDDDIDENGDGEDHGLVVAATTTSPTIENSDIRLSGNELKQAGLMTTPAEGIPVKSCFQKQCTKQPAVHTNNPSSITPPETVSSPCEISPTTNREIPTICPPSSTFTTSEPTIAIRSRPSSAEITATEKPISKPTRSARCGSEHTTRDSSFCQSHFRAARSRKSSAELDDIDNLPSSRPISLSSFAVRTHSRNKGSKSWVPFSLEDLDEDSDEMDRRNPNHGARLPAPVFTPSATGVSHPLRNVTTIDPRSNMFGFHGISPQRAPQWPQGIRQQPHLGQKETFGYPQQNLGTNIPHQNPRPTIVPPTTNATPGTGPRIMVPDDISPTKQEEKQALRALQYSMVAQIYLETGNYPQGSTGNPNSQAQNMCHPNCRRCAGYHGQMTGHIDQDRSLKPPPMNREPGNTYYSGFGPGQVQPSWVPNMFSEAVTSCATAESCQDTDNTKSASVSLSSQLPLSLKPHASHQTNVGTSPQRINSDQPSNPKLHDAAKYLNNAITTSQTTTENNRDQEFQIECKDYVGEIHSTPLTANPLKSSRKALQQDPSLAKNVATPQAQRTPNNGQIQGGLPDPSRISTSMPLTYASSDRPTSSRFKFKFPPPGLPIPPSIQGGLVDKHAGKGTPISRLVRSNIWFHTDARGEDKLRQRIIEIARDEAERQRTTRMPLRPGEREGVAEAGTVLLGQALVNLQLYTLNGSNQTKGFANFGPAPQFCYEPIHSSRKSFLDLDPITDPWKLPPPRHPLSKNPLVAYEESNGTVERG</sequence>
<evidence type="ECO:0000256" key="1">
    <source>
        <dbReference type="SAM" id="MobiDB-lite"/>
    </source>
</evidence>
<feature type="region of interest" description="Disordered" evidence="1">
    <location>
        <begin position="260"/>
        <end position="290"/>
    </location>
</feature>
<feature type="compositionally biased region" description="Polar residues" evidence="1">
    <location>
        <begin position="116"/>
        <end position="145"/>
    </location>
</feature>
<evidence type="ECO:0000313" key="2">
    <source>
        <dbReference type="EMBL" id="OAT03735.1"/>
    </source>
</evidence>
<reference evidence="3" key="1">
    <citation type="journal article" date="2015" name="PLoS Genet.">
        <title>The dynamic genome and transcriptome of the human fungal pathogen Blastomyces and close relative Emmonsia.</title>
        <authorList>
            <person name="Munoz J.F."/>
            <person name="Gauthier G.M."/>
            <person name="Desjardins C.A."/>
            <person name="Gallo J.E."/>
            <person name="Holder J."/>
            <person name="Sullivan T.D."/>
            <person name="Marty A.J."/>
            <person name="Carmen J.C."/>
            <person name="Chen Z."/>
            <person name="Ding L."/>
            <person name="Gujja S."/>
            <person name="Magrini V."/>
            <person name="Misas E."/>
            <person name="Mitreva M."/>
            <person name="Priest M."/>
            <person name="Saif S."/>
            <person name="Whiston E.A."/>
            <person name="Young S."/>
            <person name="Zeng Q."/>
            <person name="Goldman W.E."/>
            <person name="Mardis E.R."/>
            <person name="Taylor J.W."/>
            <person name="McEwen J.G."/>
            <person name="Clay O.K."/>
            <person name="Klein B.S."/>
            <person name="Cuomo C.A."/>
        </authorList>
    </citation>
    <scope>NUCLEOTIDE SEQUENCE [LARGE SCALE GENOMIC DNA]</scope>
    <source>
        <strain evidence="3">SLH14081</strain>
    </source>
</reference>
<accession>A0A179U6T1</accession>
<feature type="compositionally biased region" description="Basic residues" evidence="1">
    <location>
        <begin position="7"/>
        <end position="17"/>
    </location>
</feature>
<feature type="compositionally biased region" description="Polar residues" evidence="1">
    <location>
        <begin position="576"/>
        <end position="593"/>
    </location>
</feature>
<dbReference type="OrthoDB" id="10251048at2759"/>
<evidence type="ECO:0000313" key="3">
    <source>
        <dbReference type="Proteomes" id="UP000002038"/>
    </source>
</evidence>
<feature type="compositionally biased region" description="Polar residues" evidence="1">
    <location>
        <begin position="600"/>
        <end position="612"/>
    </location>
</feature>
<dbReference type="RefSeq" id="XP_031575791.1">
    <property type="nucleotide sequence ID" value="XM_031719879.1"/>
</dbReference>
<feature type="region of interest" description="Disordered" evidence="1">
    <location>
        <begin position="1"/>
        <end position="25"/>
    </location>
</feature>
<dbReference type="AlphaFoldDB" id="A0A179U6T1"/>